<dbReference type="AlphaFoldDB" id="A0A6C0C3V7"/>
<reference evidence="1" key="1">
    <citation type="journal article" date="2020" name="Nature">
        <title>Giant virus diversity and host interactions through global metagenomics.</title>
        <authorList>
            <person name="Schulz F."/>
            <person name="Roux S."/>
            <person name="Paez-Espino D."/>
            <person name="Jungbluth S."/>
            <person name="Walsh D.A."/>
            <person name="Denef V.J."/>
            <person name="McMahon K.D."/>
            <person name="Konstantinidis K.T."/>
            <person name="Eloe-Fadrosh E.A."/>
            <person name="Kyrpides N.C."/>
            <person name="Woyke T."/>
        </authorList>
    </citation>
    <scope>NUCLEOTIDE SEQUENCE</scope>
    <source>
        <strain evidence="1">GVMAG-M-3300020185-33</strain>
    </source>
</reference>
<dbReference type="EMBL" id="MN739334">
    <property type="protein sequence ID" value="QHS99100.1"/>
    <property type="molecule type" value="Genomic_DNA"/>
</dbReference>
<protein>
    <submittedName>
        <fullName evidence="1">Uncharacterized protein</fullName>
    </submittedName>
</protein>
<name>A0A6C0C3V7_9ZZZZ</name>
<evidence type="ECO:0000313" key="1">
    <source>
        <dbReference type="EMBL" id="QHS99100.1"/>
    </source>
</evidence>
<proteinExistence type="predicted"/>
<organism evidence="1">
    <name type="scientific">viral metagenome</name>
    <dbReference type="NCBI Taxonomy" id="1070528"/>
    <lineage>
        <taxon>unclassified sequences</taxon>
        <taxon>metagenomes</taxon>
        <taxon>organismal metagenomes</taxon>
    </lineage>
</organism>
<accession>A0A6C0C3V7</accession>
<sequence>MTRLKSSFNISNLQDFVLNERNIERILQHTKECKNTIIAKKNNAIQKKSLSVNMQFLLPKFNDTLFWCYYIISNGISSYEIIRGDGFKDSVEMKIQLVYSVRENKELLKKYKWKKNVIEDELANHTKISITSFMCICVMNNHNVCYIDGKKMYTLLCSEDINTNLNIIEKTERGYTLFIGNNDEKYKYFSECRDTFWQIDKLNKPLKSISNYKLKDLQTICKSLCIETHNDKKNPLKKSILYKNIQEHL</sequence>